<keyword evidence="2" id="KW-0378">Hydrolase</keyword>
<comment type="caution">
    <text evidence="5">The sequence shown here is derived from an EMBL/GenBank/DDBJ whole genome shotgun (WGS) entry which is preliminary data.</text>
</comment>
<proteinExistence type="predicted"/>
<dbReference type="InterPro" id="IPR001584">
    <property type="entry name" value="Integrase_cat-core"/>
</dbReference>
<dbReference type="Gene3D" id="3.30.420.10">
    <property type="entry name" value="Ribonuclease H-like superfamily/Ribonuclease H"/>
    <property type="match status" value="1"/>
</dbReference>
<dbReference type="GO" id="GO:0015074">
    <property type="term" value="P:DNA integration"/>
    <property type="evidence" value="ECO:0007669"/>
    <property type="project" value="InterPro"/>
</dbReference>
<dbReference type="GO" id="GO:0046872">
    <property type="term" value="F:metal ion binding"/>
    <property type="evidence" value="ECO:0007669"/>
    <property type="project" value="UniProtKB-KW"/>
</dbReference>
<sequence>MVKGLPTLQETYEVCSDYATGKQSRDTIPKSTNWRASEKLQLVHSDICGPINSASNGGSRHFINFTGDFSRRTWTYPLAAKFNAFETFKKFKALVEKESNCNIQTLRTDKNGEFTSHEFNEFCSTNGIKRQLTAAYTPQQNGVSERNNKTLLNMVRSMLNGRNVPKRFWPEAVIWATYVMNKCPTLSVKDIKPEEAWSGVKPFVHYFKVFGCLAYAHVPDALRKKLDRKASKCINLGISEESKAYKLYDPIQKKIIISRDVKFDESKGWIWNKKSQKSQGQIEVAHSNDEENIIEGEVAEDNISESDSQEGEIADEQVEDTDGPDEDTESLVTNVQSDPTTYDEAAKHKVWRDAMDQEILSIEKNDTWELFDLPTRSKKICVKWIYKTKFNENGEVEKYKARLVAKGYSQQHGIDYNEVLGL</sequence>
<dbReference type="GO" id="GO:0003676">
    <property type="term" value="F:nucleic acid binding"/>
    <property type="evidence" value="ECO:0007669"/>
    <property type="project" value="InterPro"/>
</dbReference>
<dbReference type="Pfam" id="PF25597">
    <property type="entry name" value="SH3_retrovirus"/>
    <property type="match status" value="1"/>
</dbReference>
<dbReference type="GO" id="GO:0016787">
    <property type="term" value="F:hydrolase activity"/>
    <property type="evidence" value="ECO:0007669"/>
    <property type="project" value="UniProtKB-KW"/>
</dbReference>
<dbReference type="InterPro" id="IPR036397">
    <property type="entry name" value="RNaseH_sf"/>
</dbReference>
<name>A0A2K3NIM5_TRIPR</name>
<protein>
    <submittedName>
        <fullName evidence="5">Copia-type polyprotein</fullName>
    </submittedName>
</protein>
<evidence type="ECO:0000313" key="6">
    <source>
        <dbReference type="Proteomes" id="UP000236291"/>
    </source>
</evidence>
<dbReference type="AlphaFoldDB" id="A0A2K3NIM5"/>
<dbReference type="InterPro" id="IPR057670">
    <property type="entry name" value="SH3_retrovirus"/>
</dbReference>
<feature type="region of interest" description="Disordered" evidence="3">
    <location>
        <begin position="299"/>
        <end position="329"/>
    </location>
</feature>
<dbReference type="PROSITE" id="PS50994">
    <property type="entry name" value="INTEGRASE"/>
    <property type="match status" value="1"/>
</dbReference>
<dbReference type="InterPro" id="IPR013103">
    <property type="entry name" value="RVT_2"/>
</dbReference>
<evidence type="ECO:0000259" key="4">
    <source>
        <dbReference type="PROSITE" id="PS50994"/>
    </source>
</evidence>
<evidence type="ECO:0000313" key="5">
    <source>
        <dbReference type="EMBL" id="PNY02870.1"/>
    </source>
</evidence>
<dbReference type="PANTHER" id="PTHR42648">
    <property type="entry name" value="TRANSPOSASE, PUTATIVE-RELATED"/>
    <property type="match status" value="1"/>
</dbReference>
<accession>A0A2K3NIM5</accession>
<evidence type="ECO:0000256" key="2">
    <source>
        <dbReference type="ARBA" id="ARBA00022801"/>
    </source>
</evidence>
<dbReference type="Pfam" id="PF00665">
    <property type="entry name" value="rve"/>
    <property type="match status" value="1"/>
</dbReference>
<evidence type="ECO:0000256" key="1">
    <source>
        <dbReference type="ARBA" id="ARBA00022723"/>
    </source>
</evidence>
<reference evidence="5 6" key="2">
    <citation type="journal article" date="2017" name="Front. Plant Sci.">
        <title>Gene Classification and Mining of Molecular Markers Useful in Red Clover (Trifolium pratense) Breeding.</title>
        <authorList>
            <person name="Istvanek J."/>
            <person name="Dluhosova J."/>
            <person name="Dluhos P."/>
            <person name="Patkova L."/>
            <person name="Nedelnik J."/>
            <person name="Repkova J."/>
        </authorList>
    </citation>
    <scope>NUCLEOTIDE SEQUENCE [LARGE SCALE GENOMIC DNA]</scope>
    <source>
        <strain evidence="6">cv. Tatra</strain>
        <tissue evidence="5">Young leaves</tissue>
    </source>
</reference>
<gene>
    <name evidence="5" type="ORF">L195_g026190</name>
</gene>
<keyword evidence="1" id="KW-0479">Metal-binding</keyword>
<feature type="domain" description="Integrase catalytic" evidence="4">
    <location>
        <begin position="25"/>
        <end position="201"/>
    </location>
</feature>
<dbReference type="EMBL" id="ASHM01021914">
    <property type="protein sequence ID" value="PNY02870.1"/>
    <property type="molecule type" value="Genomic_DNA"/>
</dbReference>
<dbReference type="InterPro" id="IPR012337">
    <property type="entry name" value="RNaseH-like_sf"/>
</dbReference>
<dbReference type="Proteomes" id="UP000236291">
    <property type="component" value="Unassembled WGS sequence"/>
</dbReference>
<dbReference type="PANTHER" id="PTHR42648:SF18">
    <property type="entry name" value="RETROTRANSPOSON, UNCLASSIFIED-LIKE PROTEIN"/>
    <property type="match status" value="1"/>
</dbReference>
<reference evidence="5 6" key="1">
    <citation type="journal article" date="2014" name="Am. J. Bot.">
        <title>Genome assembly and annotation for red clover (Trifolium pratense; Fabaceae).</title>
        <authorList>
            <person name="Istvanek J."/>
            <person name="Jaros M."/>
            <person name="Krenek A."/>
            <person name="Repkova J."/>
        </authorList>
    </citation>
    <scope>NUCLEOTIDE SEQUENCE [LARGE SCALE GENOMIC DNA]</scope>
    <source>
        <strain evidence="6">cv. Tatra</strain>
        <tissue evidence="5">Young leaves</tissue>
    </source>
</reference>
<dbReference type="SUPFAM" id="SSF53098">
    <property type="entry name" value="Ribonuclease H-like"/>
    <property type="match status" value="1"/>
</dbReference>
<organism evidence="5 6">
    <name type="scientific">Trifolium pratense</name>
    <name type="common">Red clover</name>
    <dbReference type="NCBI Taxonomy" id="57577"/>
    <lineage>
        <taxon>Eukaryota</taxon>
        <taxon>Viridiplantae</taxon>
        <taxon>Streptophyta</taxon>
        <taxon>Embryophyta</taxon>
        <taxon>Tracheophyta</taxon>
        <taxon>Spermatophyta</taxon>
        <taxon>Magnoliopsida</taxon>
        <taxon>eudicotyledons</taxon>
        <taxon>Gunneridae</taxon>
        <taxon>Pentapetalae</taxon>
        <taxon>rosids</taxon>
        <taxon>fabids</taxon>
        <taxon>Fabales</taxon>
        <taxon>Fabaceae</taxon>
        <taxon>Papilionoideae</taxon>
        <taxon>50 kb inversion clade</taxon>
        <taxon>NPAAA clade</taxon>
        <taxon>Hologalegina</taxon>
        <taxon>IRL clade</taxon>
        <taxon>Trifolieae</taxon>
        <taxon>Trifolium</taxon>
    </lineage>
</organism>
<dbReference type="InterPro" id="IPR039537">
    <property type="entry name" value="Retrotran_Ty1/copia-like"/>
</dbReference>
<evidence type="ECO:0000256" key="3">
    <source>
        <dbReference type="SAM" id="MobiDB-lite"/>
    </source>
</evidence>
<dbReference type="Pfam" id="PF07727">
    <property type="entry name" value="RVT_2"/>
    <property type="match status" value="1"/>
</dbReference>